<keyword evidence="2" id="KW-0012">Acyltransferase</keyword>
<dbReference type="Pfam" id="PF03417">
    <property type="entry name" value="AAT"/>
    <property type="match status" value="1"/>
</dbReference>
<dbReference type="RefSeq" id="WP_377423785.1">
    <property type="nucleotide sequence ID" value="NZ_JBHSPR010000013.1"/>
</dbReference>
<dbReference type="NCBIfam" id="NF040521">
    <property type="entry name" value="C45_proenzyme"/>
    <property type="match status" value="1"/>
</dbReference>
<proteinExistence type="predicted"/>
<evidence type="ECO:0000259" key="1">
    <source>
        <dbReference type="Pfam" id="PF03417"/>
    </source>
</evidence>
<dbReference type="Gene3D" id="1.10.10.2120">
    <property type="match status" value="1"/>
</dbReference>
<keyword evidence="2" id="KW-0808">Transferase</keyword>
<protein>
    <submittedName>
        <fullName evidence="2">C45 family autoproteolytic acyltransferase/hydrolase</fullName>
    </submittedName>
</protein>
<accession>A0ABW1K9W4</accession>
<keyword evidence="3" id="KW-1185">Reference proteome</keyword>
<organism evidence="2 3">
    <name type="scientific">Plantactinospora solaniradicis</name>
    <dbReference type="NCBI Taxonomy" id="1723736"/>
    <lineage>
        <taxon>Bacteria</taxon>
        <taxon>Bacillati</taxon>
        <taxon>Actinomycetota</taxon>
        <taxon>Actinomycetes</taxon>
        <taxon>Micromonosporales</taxon>
        <taxon>Micromonosporaceae</taxon>
        <taxon>Plantactinospora</taxon>
    </lineage>
</organism>
<dbReference type="PANTHER" id="PTHR34180">
    <property type="entry name" value="PEPTIDASE C45"/>
    <property type="match status" value="1"/>
</dbReference>
<dbReference type="InterPro" id="IPR047801">
    <property type="entry name" value="Peptidase_C45"/>
</dbReference>
<evidence type="ECO:0000313" key="2">
    <source>
        <dbReference type="EMBL" id="MFC6018386.1"/>
    </source>
</evidence>
<evidence type="ECO:0000313" key="3">
    <source>
        <dbReference type="Proteomes" id="UP001596203"/>
    </source>
</evidence>
<comment type="caution">
    <text evidence="2">The sequence shown here is derived from an EMBL/GenBank/DDBJ whole genome shotgun (WGS) entry which is preliminary data.</text>
</comment>
<dbReference type="GO" id="GO:0016746">
    <property type="term" value="F:acyltransferase activity"/>
    <property type="evidence" value="ECO:0007669"/>
    <property type="project" value="UniProtKB-KW"/>
</dbReference>
<dbReference type="PANTHER" id="PTHR34180:SF1">
    <property type="entry name" value="BETA-ALANYL-DOPAMINE_CARCININE HYDROLASE"/>
    <property type="match status" value="1"/>
</dbReference>
<dbReference type="EMBL" id="JBHSPR010000013">
    <property type="protein sequence ID" value="MFC6018386.1"/>
    <property type="molecule type" value="Genomic_DNA"/>
</dbReference>
<feature type="domain" description="Peptidase C45 hydrolase" evidence="1">
    <location>
        <begin position="104"/>
        <end position="326"/>
    </location>
</feature>
<sequence length="339" mass="35092">MILELTGDAGQRGRQHGARLREQIHARIAGAVVLETPDTAARAALAGPWLAAIDSVDHLGAELRGIAAGAGVPLHDVVLLNAFEAVETARQVELGGCTAISLAGPSGPVVAQNWDANPSLAATVAIHLHRGPDIPTTVLLASPGGLGWIGLNAHGVALVNNDLLTRSVRPGLPSQAVRRAALAQATAADAVRVIVSRPAVGGRAYLLADANGATMTVEVSAEAGPVVTRHPGRTAVHTNHAVSPTIAVHEDRDLLAATYPSSRFRMRRAADLASRPGTSPRILLADHAGYPLSICRHPSDREQTVTAASVVLDCGRRHAAIALGNPCTGSHVEINLTAW</sequence>
<name>A0ABW1K9W4_9ACTN</name>
<dbReference type="InterPro" id="IPR005079">
    <property type="entry name" value="Peptidase_C45_hydrolase"/>
</dbReference>
<reference evidence="3" key="1">
    <citation type="journal article" date="2019" name="Int. J. Syst. Evol. Microbiol.">
        <title>The Global Catalogue of Microorganisms (GCM) 10K type strain sequencing project: providing services to taxonomists for standard genome sequencing and annotation.</title>
        <authorList>
            <consortium name="The Broad Institute Genomics Platform"/>
            <consortium name="The Broad Institute Genome Sequencing Center for Infectious Disease"/>
            <person name="Wu L."/>
            <person name="Ma J."/>
        </authorList>
    </citation>
    <scope>NUCLEOTIDE SEQUENCE [LARGE SCALE GENOMIC DNA]</scope>
    <source>
        <strain evidence="3">ZS-35-S2</strain>
    </source>
</reference>
<gene>
    <name evidence="2" type="ORF">ACFP2T_19505</name>
</gene>
<dbReference type="Gene3D" id="3.60.60.10">
    <property type="entry name" value="Penicillin V Acylase, Chain A"/>
    <property type="match status" value="1"/>
</dbReference>
<dbReference type="InterPro" id="IPR047794">
    <property type="entry name" value="C45_proenzyme-like"/>
</dbReference>
<dbReference type="Proteomes" id="UP001596203">
    <property type="component" value="Unassembled WGS sequence"/>
</dbReference>